<dbReference type="Gene3D" id="3.30.1050.10">
    <property type="entry name" value="SCP2 sterol-binding domain"/>
    <property type="match status" value="1"/>
</dbReference>
<reference evidence="2 3" key="1">
    <citation type="submission" date="2017-04" db="EMBL/GenBank/DDBJ databases">
        <authorList>
            <person name="Afonso C.L."/>
            <person name="Miller P.J."/>
            <person name="Scott M.A."/>
            <person name="Spackman E."/>
            <person name="Goraichik I."/>
            <person name="Dimitrov K.M."/>
            <person name="Suarez D.L."/>
            <person name="Swayne D.E."/>
        </authorList>
    </citation>
    <scope>NUCLEOTIDE SEQUENCE [LARGE SCALE GENOMIC DNA]</scope>
    <source>
        <strain evidence="2 3">CGMCC 1.12644</strain>
    </source>
</reference>
<sequence length="96" mass="9883">MSDVTEAAVAALNKRLGDEGFDGSARFDIEGEGSIMIDGNGARAAEEEAEVTLTADAETFQQILEGDLNPTAAFMSGKLAVDGDMGQAMKLGAVLS</sequence>
<protein>
    <submittedName>
        <fullName evidence="2">SCP-2 sterol transfer family protein</fullName>
    </submittedName>
</protein>
<evidence type="ECO:0000259" key="1">
    <source>
        <dbReference type="Pfam" id="PF02036"/>
    </source>
</evidence>
<dbReference type="SUPFAM" id="SSF55718">
    <property type="entry name" value="SCP-like"/>
    <property type="match status" value="1"/>
</dbReference>
<dbReference type="OrthoDB" id="9809312at2"/>
<accession>A0A1W2D709</accession>
<gene>
    <name evidence="2" type="ORF">SAMN06295998_11187</name>
</gene>
<proteinExistence type="predicted"/>
<dbReference type="AlphaFoldDB" id="A0A1W2D709"/>
<dbReference type="STRING" id="1387277.SAMN06295998_11187"/>
<dbReference type="Pfam" id="PF02036">
    <property type="entry name" value="SCP2"/>
    <property type="match status" value="1"/>
</dbReference>
<dbReference type="RefSeq" id="WP_084353565.1">
    <property type="nucleotide sequence ID" value="NZ_FWYD01000011.1"/>
</dbReference>
<keyword evidence="3" id="KW-1185">Reference proteome</keyword>
<evidence type="ECO:0000313" key="3">
    <source>
        <dbReference type="Proteomes" id="UP000192330"/>
    </source>
</evidence>
<feature type="domain" description="SCP2" evidence="1">
    <location>
        <begin position="23"/>
        <end position="95"/>
    </location>
</feature>
<evidence type="ECO:0000313" key="2">
    <source>
        <dbReference type="EMBL" id="SMC93320.1"/>
    </source>
</evidence>
<dbReference type="InterPro" id="IPR003033">
    <property type="entry name" value="SCP2_sterol-bd_dom"/>
</dbReference>
<dbReference type="EMBL" id="FWYD01000011">
    <property type="protein sequence ID" value="SMC93320.1"/>
    <property type="molecule type" value="Genomic_DNA"/>
</dbReference>
<name>A0A1W2D709_9RHOB</name>
<dbReference type="InterPro" id="IPR036527">
    <property type="entry name" value="SCP2_sterol-bd_dom_sf"/>
</dbReference>
<dbReference type="Proteomes" id="UP000192330">
    <property type="component" value="Unassembled WGS sequence"/>
</dbReference>
<organism evidence="2 3">
    <name type="scientific">Primorskyibacter flagellatus</name>
    <dbReference type="NCBI Taxonomy" id="1387277"/>
    <lineage>
        <taxon>Bacteria</taxon>
        <taxon>Pseudomonadati</taxon>
        <taxon>Pseudomonadota</taxon>
        <taxon>Alphaproteobacteria</taxon>
        <taxon>Rhodobacterales</taxon>
        <taxon>Roseobacteraceae</taxon>
        <taxon>Primorskyibacter</taxon>
    </lineage>
</organism>